<protein>
    <submittedName>
        <fullName evidence="7">Prepilin-type N-terminal cleavage/methylation domain-containing protein</fullName>
    </submittedName>
</protein>
<keyword evidence="5 6" id="KW-0472">Membrane</keyword>
<organism evidence="7 8">
    <name type="scientific">Pengzhenrongella sicca</name>
    <dbReference type="NCBI Taxonomy" id="2819238"/>
    <lineage>
        <taxon>Bacteria</taxon>
        <taxon>Bacillati</taxon>
        <taxon>Actinomycetota</taxon>
        <taxon>Actinomycetes</taxon>
        <taxon>Micrococcales</taxon>
        <taxon>Pengzhenrongella</taxon>
    </lineage>
</organism>
<keyword evidence="4 6" id="KW-1133">Transmembrane helix</keyword>
<dbReference type="PANTHER" id="PTHR30093:SF44">
    <property type="entry name" value="TYPE II SECRETION SYSTEM CORE PROTEIN G"/>
    <property type="match status" value="1"/>
</dbReference>
<dbReference type="EMBL" id="CP071868">
    <property type="protein sequence ID" value="QTE31489.1"/>
    <property type="molecule type" value="Genomic_DNA"/>
</dbReference>
<gene>
    <name evidence="7" type="ORF">J4E96_11420</name>
</gene>
<keyword evidence="2" id="KW-0488">Methylation</keyword>
<dbReference type="Proteomes" id="UP000663937">
    <property type="component" value="Chromosome"/>
</dbReference>
<dbReference type="PANTHER" id="PTHR30093">
    <property type="entry name" value="GENERAL SECRETION PATHWAY PROTEIN G"/>
    <property type="match status" value="1"/>
</dbReference>
<keyword evidence="8" id="KW-1185">Reference proteome</keyword>
<dbReference type="AlphaFoldDB" id="A0A8A4ZKL0"/>
<feature type="transmembrane region" description="Helical" evidence="6">
    <location>
        <begin position="21"/>
        <end position="40"/>
    </location>
</feature>
<evidence type="ECO:0000256" key="5">
    <source>
        <dbReference type="ARBA" id="ARBA00023136"/>
    </source>
</evidence>
<dbReference type="InterPro" id="IPR045584">
    <property type="entry name" value="Pilin-like"/>
</dbReference>
<dbReference type="InterPro" id="IPR012902">
    <property type="entry name" value="N_methyl_site"/>
</dbReference>
<accession>A0A8A4ZKL0</accession>
<evidence type="ECO:0000256" key="2">
    <source>
        <dbReference type="ARBA" id="ARBA00022481"/>
    </source>
</evidence>
<proteinExistence type="predicted"/>
<comment type="subcellular location">
    <subcellularLocation>
        <location evidence="1">Membrane</location>
        <topology evidence="1">Single-pass membrane protein</topology>
    </subcellularLocation>
</comment>
<dbReference type="Pfam" id="PF07963">
    <property type="entry name" value="N_methyl"/>
    <property type="match status" value="1"/>
</dbReference>
<evidence type="ECO:0000256" key="1">
    <source>
        <dbReference type="ARBA" id="ARBA00004167"/>
    </source>
</evidence>
<dbReference type="Gene3D" id="3.30.700.10">
    <property type="entry name" value="Glycoprotein, Type 4 Pilin"/>
    <property type="match status" value="1"/>
</dbReference>
<dbReference type="PROSITE" id="PS00409">
    <property type="entry name" value="PROKAR_NTER_METHYL"/>
    <property type="match status" value="1"/>
</dbReference>
<sequence>MMARIHQAMAKKDKGFTLIELLVVIIIIGILAAIAIPVYLNQRNKAYTASAQSDATAISTDLISSASQGSVTALAFTGTSPAYTATTITAGGLAETITPRLSAGSTFNAAWITADGSQYCVQVTNNSRIASVTNTGLTAVACGAKPTGAFGS</sequence>
<keyword evidence="3 6" id="KW-0812">Transmembrane</keyword>
<dbReference type="SUPFAM" id="SSF54523">
    <property type="entry name" value="Pili subunits"/>
    <property type="match status" value="1"/>
</dbReference>
<reference evidence="7" key="1">
    <citation type="submission" date="2021-03" db="EMBL/GenBank/DDBJ databases">
        <title>Pengzhenrongella sicca gen. nov., sp. nov., a new member of suborder Micrococcineae isolated from High-Arctic tundra soil.</title>
        <authorList>
            <person name="Peng F."/>
        </authorList>
    </citation>
    <scope>NUCLEOTIDE SEQUENCE</scope>
    <source>
        <strain evidence="7">LRZ-2</strain>
    </source>
</reference>
<evidence type="ECO:0000256" key="4">
    <source>
        <dbReference type="ARBA" id="ARBA00022989"/>
    </source>
</evidence>
<evidence type="ECO:0000256" key="6">
    <source>
        <dbReference type="SAM" id="Phobius"/>
    </source>
</evidence>
<dbReference type="NCBIfam" id="TIGR02532">
    <property type="entry name" value="IV_pilin_GFxxxE"/>
    <property type="match status" value="1"/>
</dbReference>
<dbReference type="GO" id="GO:0016020">
    <property type="term" value="C:membrane"/>
    <property type="evidence" value="ECO:0007669"/>
    <property type="project" value="UniProtKB-SubCell"/>
</dbReference>
<dbReference type="KEGG" id="psic:J4E96_11420"/>
<evidence type="ECO:0000313" key="8">
    <source>
        <dbReference type="Proteomes" id="UP000663937"/>
    </source>
</evidence>
<evidence type="ECO:0000256" key="3">
    <source>
        <dbReference type="ARBA" id="ARBA00022692"/>
    </source>
</evidence>
<evidence type="ECO:0000313" key="7">
    <source>
        <dbReference type="EMBL" id="QTE31489.1"/>
    </source>
</evidence>
<name>A0A8A4ZKL0_9MICO</name>